<dbReference type="AlphaFoldDB" id="A0A2K5AQR7"/>
<keyword evidence="5" id="KW-1185">Reference proteome</keyword>
<accession>A0A2K5AQR7</accession>
<evidence type="ECO:0000259" key="3">
    <source>
        <dbReference type="PROSITE" id="PS51084"/>
    </source>
</evidence>
<dbReference type="InterPro" id="IPR036265">
    <property type="entry name" value="HIT-like_sf"/>
</dbReference>
<dbReference type="Proteomes" id="UP000236248">
    <property type="component" value="Chromosome NCAV"/>
</dbReference>
<organism evidence="4 5">
    <name type="scientific">Candidatus Nitrosocaldus cavascurensis</name>
    <dbReference type="NCBI Taxonomy" id="2058097"/>
    <lineage>
        <taxon>Archaea</taxon>
        <taxon>Nitrososphaerota</taxon>
        <taxon>Nitrososphaeria</taxon>
        <taxon>Candidatus Nitrosocaldales</taxon>
        <taxon>Candidatus Nitrosocaldaceae</taxon>
        <taxon>Candidatus Nitrosocaldus</taxon>
    </lineage>
</organism>
<dbReference type="KEGG" id="ncv:NCAV_0811"/>
<dbReference type="Pfam" id="PF01230">
    <property type="entry name" value="HIT"/>
    <property type="match status" value="1"/>
</dbReference>
<dbReference type="CDD" id="cd01275">
    <property type="entry name" value="FHIT"/>
    <property type="match status" value="1"/>
</dbReference>
<evidence type="ECO:0000313" key="4">
    <source>
        <dbReference type="EMBL" id="SPC33990.1"/>
    </source>
</evidence>
<sequence length="170" mass="19811">MERLWAPWRIAYIERPSDEQCIFCTKPREGRDRKNLILMRGRHVFVILNAYPYTNGHLMITPYRHVADPREVNDEEYAEIFSYLRLCISILKDALKADGFNIGMNIGKVAGAGIADHLHMHIVPRWNGDTNFMPVVGDTRIIPEYLERTYERLLLDLPEEEKAKLVNQSL</sequence>
<gene>
    <name evidence="4" type="ORF">NCAV_0811</name>
</gene>
<dbReference type="RefSeq" id="WP_103287250.1">
    <property type="nucleotide sequence ID" value="NZ_LT981265.1"/>
</dbReference>
<name>A0A2K5AQR7_9ARCH</name>
<evidence type="ECO:0000256" key="1">
    <source>
        <dbReference type="ARBA" id="ARBA00022741"/>
    </source>
</evidence>
<dbReference type="InterPro" id="IPR052908">
    <property type="entry name" value="AP-4-A_phosphorylase"/>
</dbReference>
<protein>
    <submittedName>
        <fullName evidence="4">Hit family protein (Hit)</fullName>
    </submittedName>
</protein>
<dbReference type="SUPFAM" id="SSF54197">
    <property type="entry name" value="HIT-like"/>
    <property type="match status" value="1"/>
</dbReference>
<dbReference type="InterPro" id="IPR011146">
    <property type="entry name" value="HIT-like"/>
</dbReference>
<keyword evidence="1" id="KW-0547">Nucleotide-binding</keyword>
<feature type="domain" description="HIT" evidence="3">
    <location>
        <begin position="22"/>
        <end position="132"/>
    </location>
</feature>
<dbReference type="InterPro" id="IPR039383">
    <property type="entry name" value="FHIT"/>
</dbReference>
<dbReference type="GO" id="GO:0003824">
    <property type="term" value="F:catalytic activity"/>
    <property type="evidence" value="ECO:0007669"/>
    <property type="project" value="InterPro"/>
</dbReference>
<dbReference type="Gene3D" id="3.30.428.10">
    <property type="entry name" value="HIT-like"/>
    <property type="match status" value="1"/>
</dbReference>
<evidence type="ECO:0000256" key="2">
    <source>
        <dbReference type="PROSITE-ProRule" id="PRU00464"/>
    </source>
</evidence>
<dbReference type="PANTHER" id="PTHR42997:SF1">
    <property type="entry name" value="AP-4-A PHOSPHORYLASE"/>
    <property type="match status" value="1"/>
</dbReference>
<dbReference type="GO" id="GO:0000166">
    <property type="term" value="F:nucleotide binding"/>
    <property type="evidence" value="ECO:0007669"/>
    <property type="project" value="UniProtKB-KW"/>
</dbReference>
<reference evidence="5" key="1">
    <citation type="submission" date="2018-01" db="EMBL/GenBank/DDBJ databases">
        <authorList>
            <person name="Kerou L M."/>
        </authorList>
    </citation>
    <scope>NUCLEOTIDE SEQUENCE [LARGE SCALE GENOMIC DNA]</scope>
    <source>
        <strain evidence="5">SCU2</strain>
    </source>
</reference>
<dbReference type="GeneID" id="41594870"/>
<dbReference type="PANTHER" id="PTHR42997">
    <property type="entry name" value="HIT FAMILY HYDROLASE"/>
    <property type="match status" value="1"/>
</dbReference>
<feature type="short sequence motif" description="Histidine triad motif" evidence="2">
    <location>
        <begin position="117"/>
        <end position="121"/>
    </location>
</feature>
<dbReference type="EMBL" id="LT981265">
    <property type="protein sequence ID" value="SPC33990.1"/>
    <property type="molecule type" value="Genomic_DNA"/>
</dbReference>
<evidence type="ECO:0000313" key="5">
    <source>
        <dbReference type="Proteomes" id="UP000236248"/>
    </source>
</evidence>
<proteinExistence type="predicted"/>
<dbReference type="PROSITE" id="PS51084">
    <property type="entry name" value="HIT_2"/>
    <property type="match status" value="1"/>
</dbReference>